<keyword evidence="2" id="KW-0436">Ligase</keyword>
<dbReference type="GeneID" id="38665870"/>
<keyword evidence="4" id="KW-1185">Reference proteome</keyword>
<feature type="coiled-coil region" evidence="1">
    <location>
        <begin position="205"/>
        <end position="236"/>
    </location>
</feature>
<evidence type="ECO:0000256" key="1">
    <source>
        <dbReference type="SAM" id="Coils"/>
    </source>
</evidence>
<dbReference type="GO" id="GO:0016874">
    <property type="term" value="F:ligase activity"/>
    <property type="evidence" value="ECO:0007669"/>
    <property type="project" value="UniProtKB-KW"/>
</dbReference>
<reference evidence="3" key="4">
    <citation type="submission" date="2020-09" db="EMBL/GenBank/DDBJ databases">
        <authorList>
            <person name="Sun Q."/>
            <person name="Ohkuma M."/>
        </authorList>
    </citation>
    <scope>NUCLEOTIDE SEQUENCE</scope>
    <source>
        <strain evidence="3">JCM 31740</strain>
    </source>
</reference>
<dbReference type="Proteomes" id="UP000276741">
    <property type="component" value="Chromosome"/>
</dbReference>
<organism evidence="2 4">
    <name type="scientific">Sulfodiicoccus acidiphilus</name>
    <dbReference type="NCBI Taxonomy" id="1670455"/>
    <lineage>
        <taxon>Archaea</taxon>
        <taxon>Thermoproteota</taxon>
        <taxon>Thermoprotei</taxon>
        <taxon>Sulfolobales</taxon>
        <taxon>Sulfolobaceae</taxon>
        <taxon>Sulfodiicoccus</taxon>
    </lineage>
</organism>
<dbReference type="KEGG" id="sacd:HS1genome_0367"/>
<reference evidence="2" key="3">
    <citation type="journal article" date="2019" name="BMC Res. Notes">
        <title>Complete genome sequence of the Sulfodiicoccus acidiphilus strain HS-1T, the first crenarchaeon that lacks polB3, isolated from an acidic hot spring in Ohwaku-dani, Hakone, Japan.</title>
        <authorList>
            <person name="Sakai H.D."/>
            <person name="Kurosawa N."/>
        </authorList>
    </citation>
    <scope>NUCLEOTIDE SEQUENCE</scope>
    <source>
        <strain evidence="2">HS-1</strain>
    </source>
</reference>
<reference evidence="3" key="1">
    <citation type="journal article" date="2014" name="Int. J. Syst. Evol. Microbiol.">
        <title>Complete genome sequence of Corynebacterium casei LMG S-19264T (=DSM 44701T), isolated from a smear-ripened cheese.</title>
        <authorList>
            <consortium name="US DOE Joint Genome Institute (JGI-PGF)"/>
            <person name="Walter F."/>
            <person name="Albersmeier A."/>
            <person name="Kalinowski J."/>
            <person name="Ruckert C."/>
        </authorList>
    </citation>
    <scope>NUCLEOTIDE SEQUENCE</scope>
    <source>
        <strain evidence="3">JCM 31740</strain>
    </source>
</reference>
<reference evidence="4" key="2">
    <citation type="submission" date="2018-04" db="EMBL/GenBank/DDBJ databases">
        <title>Complete genome sequence of Sulfodiicoccus acidiphilus strain HS-1.</title>
        <authorList>
            <person name="Sakai H.D."/>
            <person name="Kurosawa N."/>
        </authorList>
    </citation>
    <scope>NUCLEOTIDE SEQUENCE [LARGE SCALE GENOMIC DNA]</scope>
    <source>
        <strain evidence="4">HS-1</strain>
    </source>
</reference>
<dbReference type="Pfam" id="PF09754">
    <property type="entry name" value="PAC2"/>
    <property type="match status" value="1"/>
</dbReference>
<dbReference type="AlphaFoldDB" id="A0A348B1C6"/>
<sequence>MSVRVILKDAEESQLEGKYFITGFRTLGETGYLAARYLVTAKRMKRIGFVVTKYQRDVAFLDDYGLATPYEIFYDDQDQVIVLLNHLLPFEREWSPFALAVTKWLKRISPKEVFLIGGLDKRYKNDQTDVRWLSTSKSTVKLDFPNIEKQLLMVGPLALLTVYAEIMDVPATVILPFADRDRADPQAAAVAIEVLKKVIGISVDVNQLYEDARKIQEELRRQMELMQNELSKFRSGDRVYM</sequence>
<dbReference type="EMBL" id="AP018553">
    <property type="protein sequence ID" value="BBD71978.1"/>
    <property type="molecule type" value="Genomic_DNA"/>
</dbReference>
<evidence type="ECO:0000313" key="2">
    <source>
        <dbReference type="EMBL" id="BBD71978.1"/>
    </source>
</evidence>
<dbReference type="EMBL" id="BMQS01000005">
    <property type="protein sequence ID" value="GGT91893.1"/>
    <property type="molecule type" value="Genomic_DNA"/>
</dbReference>
<evidence type="ECO:0000313" key="3">
    <source>
        <dbReference type="EMBL" id="GGT91893.1"/>
    </source>
</evidence>
<accession>A0A348B1C6</accession>
<gene>
    <name evidence="3" type="ORF">GCM10007116_07050</name>
    <name evidence="2" type="ORF">HS1genome_0367</name>
</gene>
<evidence type="ECO:0000313" key="4">
    <source>
        <dbReference type="Proteomes" id="UP000276741"/>
    </source>
</evidence>
<dbReference type="OrthoDB" id="35908at2157"/>
<dbReference type="SUPFAM" id="SSF159659">
    <property type="entry name" value="Cgl1923-like"/>
    <property type="match status" value="1"/>
</dbReference>
<dbReference type="InterPro" id="IPR038389">
    <property type="entry name" value="PSMG2_sf"/>
</dbReference>
<protein>
    <submittedName>
        <fullName evidence="2">Carboxylate--amine ligase</fullName>
    </submittedName>
</protein>
<dbReference type="Gene3D" id="3.40.50.10900">
    <property type="entry name" value="PAC-like subunit"/>
    <property type="match status" value="1"/>
</dbReference>
<dbReference type="PANTHER" id="PTHR35610">
    <property type="entry name" value="3-ISOPROPYLMALATE DEHYDRATASE-RELATED"/>
    <property type="match status" value="1"/>
</dbReference>
<dbReference type="InterPro" id="IPR019151">
    <property type="entry name" value="Proteasome_assmbl_chaperone_2"/>
</dbReference>
<dbReference type="PANTHER" id="PTHR35610:SF3">
    <property type="entry name" value="PROTEASOME ASSEMBLY CHAPERONE FAMILY PROTEIN"/>
    <property type="match status" value="1"/>
</dbReference>
<keyword evidence="1" id="KW-0175">Coiled coil</keyword>
<dbReference type="Proteomes" id="UP000616143">
    <property type="component" value="Unassembled WGS sequence"/>
</dbReference>
<name>A0A348B1C6_9CREN</name>
<dbReference type="RefSeq" id="WP_126449277.1">
    <property type="nucleotide sequence ID" value="NZ_AP018553.1"/>
</dbReference>
<proteinExistence type="predicted"/>